<accession>Q9DW02</accession>
<evidence type="ECO:0000313" key="7">
    <source>
        <dbReference type="EMBL" id="QKV49954.1"/>
    </source>
</evidence>
<reference evidence="1 10" key="1">
    <citation type="journal article" date="2000" name="Virology">
        <title>Sequence analysis of the Plutella xylostella granulovirus genome.</title>
        <authorList>
            <person name="Hashimoto Y."/>
            <person name="Hayakawa T."/>
            <person name="Ueno Y."/>
            <person name="Fujita T."/>
            <person name="Sano Y."/>
            <person name="Matsumoto T."/>
        </authorList>
    </citation>
    <scope>NUCLEOTIDE SEQUENCE [LARGE SCALE GENOMIC DNA]</scope>
    <source>
        <strain evidence="1 10">K1</strain>
    </source>
</reference>
<dbReference type="GeneID" id="912123"/>
<name>Q9DW02_9BBAC</name>
<dbReference type="EMBL" id="MN099284">
    <property type="protein sequence ID" value="QKV49954.1"/>
    <property type="molecule type" value="Genomic_DNA"/>
</dbReference>
<dbReference type="RefSeq" id="NP_068248.1">
    <property type="nucleotide sequence ID" value="NC_002593.1"/>
</dbReference>
<evidence type="ECO:0000313" key="1">
    <source>
        <dbReference type="EMBL" id="AAG27327.1"/>
    </source>
</evidence>
<organism evidence="1 10">
    <name type="scientific">Plutella xylostella granulovirus</name>
    <dbReference type="NCBI Taxonomy" id="98383"/>
    <lineage>
        <taxon>Viruses</taxon>
        <taxon>Viruses incertae sedis</taxon>
        <taxon>Naldaviricetes</taxon>
        <taxon>Lefavirales</taxon>
        <taxon>Baculoviridae</taxon>
        <taxon>Betabaculovirus</taxon>
        <taxon>Betabaculovirus pluxylostellae</taxon>
    </lineage>
</organism>
<dbReference type="KEGG" id="vg:912123"/>
<keyword evidence="10" id="KW-1185">Reference proteome</keyword>
<dbReference type="Pfam" id="PF05006">
    <property type="entry name" value="PIF3"/>
    <property type="match status" value="1"/>
</dbReference>
<dbReference type="EMBL" id="AF270937">
    <property type="protein sequence ID" value="AAG27327.1"/>
    <property type="molecule type" value="Genomic_DNA"/>
</dbReference>
<evidence type="ECO:0000313" key="5">
    <source>
        <dbReference type="EMBL" id="AMQ35992.1"/>
    </source>
</evidence>
<evidence type="ECO:0000313" key="2">
    <source>
        <dbReference type="EMBL" id="AMQ35641.1"/>
    </source>
</evidence>
<dbReference type="EMBL" id="MN099285">
    <property type="protein sequence ID" value="QKV50072.1"/>
    <property type="molecule type" value="Genomic_DNA"/>
</dbReference>
<evidence type="ECO:0000313" key="10">
    <source>
        <dbReference type="Proteomes" id="UP000201310"/>
    </source>
</evidence>
<dbReference type="InterPro" id="IPR007703">
    <property type="entry name" value="PIF3"/>
</dbReference>
<sequence>MWLLFFLFITSLLVIYNSVQAATTDHRKVNLAFERFNNVIDCDKNRTPCITDAQCRDNCEDGVLMTCEQGFCGIKVQRETTFCDIERGMITVLEALNSFVVKETCISTYRDVIDDDSNLRPYVCEGGEMNINLEDGPFAVEDCQCRQGFTRFAYSQGAFSRTIPVCIPNRLATIYDRVYTK</sequence>
<evidence type="ECO:0000313" key="3">
    <source>
        <dbReference type="EMBL" id="AMQ35758.1"/>
    </source>
</evidence>
<protein>
    <submittedName>
        <fullName evidence="6 7">ORF29 protein</fullName>
    </submittedName>
    <submittedName>
        <fullName evidence="2">PxGV-Corf29 protein</fullName>
    </submittedName>
    <submittedName>
        <fullName evidence="3">PxGV-Korf29 protein</fullName>
    </submittedName>
    <submittedName>
        <fullName evidence="4">PxGV-Morf29 protein</fullName>
    </submittedName>
    <submittedName>
        <fullName evidence="5">PxGV-Torf29 protein</fullName>
    </submittedName>
    <submittedName>
        <fullName evidence="1">PxORF29 peptide</fullName>
    </submittedName>
</protein>
<dbReference type="EMBL" id="KU529794">
    <property type="protein sequence ID" value="AMQ35992.1"/>
    <property type="molecule type" value="Genomic_DNA"/>
</dbReference>
<gene>
    <name evidence="1" type="primary">Pxorf29</name>
    <name evidence="7" type="synonym">ORF29</name>
    <name evidence="6" type="synonym">PlxyGV029</name>
    <name evidence="2" type="synonym">PxGV-Corf29</name>
    <name evidence="3" type="synonym">PxGV-Korf29</name>
    <name evidence="4" type="synonym">PxGV-Morf29</name>
    <name evidence="5" type="synonym">PxGV-Torf29</name>
</gene>
<dbReference type="EMBL" id="KU529791">
    <property type="protein sequence ID" value="AMQ35641.1"/>
    <property type="molecule type" value="Genomic_DNA"/>
</dbReference>
<dbReference type="EMBL" id="KU666537">
    <property type="protein sequence ID" value="ANY57548.1"/>
    <property type="molecule type" value="Genomic_DNA"/>
</dbReference>
<dbReference type="EMBL" id="KU529793">
    <property type="protein sequence ID" value="AMQ35875.1"/>
    <property type="molecule type" value="Genomic_DNA"/>
</dbReference>
<evidence type="ECO:0000313" key="4">
    <source>
        <dbReference type="EMBL" id="AMQ35875.1"/>
    </source>
</evidence>
<evidence type="ECO:0000313" key="9">
    <source>
        <dbReference type="EMBL" id="QKV50190.1"/>
    </source>
</evidence>
<reference evidence="2" key="3">
    <citation type="submission" date="2016-01" db="EMBL/GenBank/DDBJ databases">
        <title>Complete Genome Sequences of Four Plutella xylostella Granulovirus Isolates.</title>
        <authorList>
            <person name="Spence R.J."/>
            <person name="Noune C."/>
            <person name="Hauxwell C."/>
        </authorList>
    </citation>
    <scope>NUCLEOTIDE SEQUENCE</scope>
    <source>
        <strain evidence="2">PxGV_C</strain>
        <strain evidence="3">PxGV_K</strain>
        <strain evidence="4">PxGV_M</strain>
        <strain evidence="5">PxGV_T</strain>
    </source>
</reference>
<dbReference type="EMBL" id="MN099286">
    <property type="protein sequence ID" value="QKV50190.1"/>
    <property type="molecule type" value="Genomic_DNA"/>
</dbReference>
<reference evidence="6" key="2">
    <citation type="journal article" date="2016" name="Arch. Virol.">
        <title>The comparative analysis of complete genome sequences from two South African betabaculoviruses: Phthorimaea operculella granulovirus and Plutella xylostella granulovirus.</title>
        <authorList>
            <person name="Jukes M.D."/>
            <person name="Motsoeneng B.M."/>
            <person name="Knox C.M."/>
            <person name="Hill M.P."/>
            <person name="Moore S.D."/>
        </authorList>
    </citation>
    <scope>NUCLEOTIDE SEQUENCE</scope>
    <source>
        <strain evidence="6">SA</strain>
    </source>
</reference>
<dbReference type="EMBL" id="KU529792">
    <property type="protein sequence ID" value="AMQ35758.1"/>
    <property type="molecule type" value="Genomic_DNA"/>
</dbReference>
<evidence type="ECO:0000313" key="6">
    <source>
        <dbReference type="EMBL" id="ANY57548.1"/>
    </source>
</evidence>
<dbReference type="OrthoDB" id="9997at10239"/>
<proteinExistence type="predicted"/>
<evidence type="ECO:0000313" key="8">
    <source>
        <dbReference type="EMBL" id="QKV50072.1"/>
    </source>
</evidence>
<dbReference type="Proteomes" id="UP000201310">
    <property type="component" value="Segment"/>
</dbReference>
<reference evidence="7" key="4">
    <citation type="submission" date="2019-06" db="EMBL/GenBank/DDBJ databases">
        <title>Plutella xylostella granulovirus.</title>
        <authorList>
            <person name="Li L."/>
            <person name="Zhang M."/>
        </authorList>
    </citation>
    <scope>NUCLEOTIDE SEQUENCE</scope>
    <source>
        <strain evidence="8">PlxyGV_B</strain>
        <strain evidence="9">PlxyGV_NW</strain>
        <strain evidence="7">PlxyGV_W</strain>
    </source>
</reference>